<name>A0A809R617_9BACT</name>
<evidence type="ECO:0000313" key="11">
    <source>
        <dbReference type="Proteomes" id="UP000662873"/>
    </source>
</evidence>
<dbReference type="SMART" id="SM00862">
    <property type="entry name" value="Trans_reg_C"/>
    <property type="match status" value="1"/>
</dbReference>
<evidence type="ECO:0000256" key="4">
    <source>
        <dbReference type="ARBA" id="ARBA00023125"/>
    </source>
</evidence>
<dbReference type="GO" id="GO:0000976">
    <property type="term" value="F:transcription cis-regulatory region binding"/>
    <property type="evidence" value="ECO:0007669"/>
    <property type="project" value="TreeGrafter"/>
</dbReference>
<gene>
    <name evidence="10" type="ORF">NPRO_05850</name>
</gene>
<dbReference type="GO" id="GO:0005829">
    <property type="term" value="C:cytosol"/>
    <property type="evidence" value="ECO:0007669"/>
    <property type="project" value="TreeGrafter"/>
</dbReference>
<dbReference type="Pfam" id="PF00072">
    <property type="entry name" value="Response_reg"/>
    <property type="match status" value="1"/>
</dbReference>
<dbReference type="PROSITE" id="PS50110">
    <property type="entry name" value="RESPONSE_REGULATORY"/>
    <property type="match status" value="1"/>
</dbReference>
<dbReference type="Gene3D" id="3.40.50.2300">
    <property type="match status" value="1"/>
</dbReference>
<dbReference type="EMBL" id="AP021858">
    <property type="protein sequence ID" value="BBO22990.1"/>
    <property type="molecule type" value="Genomic_DNA"/>
</dbReference>
<evidence type="ECO:0000259" key="8">
    <source>
        <dbReference type="PROSITE" id="PS50110"/>
    </source>
</evidence>
<dbReference type="GO" id="GO:0032993">
    <property type="term" value="C:protein-DNA complex"/>
    <property type="evidence" value="ECO:0007669"/>
    <property type="project" value="TreeGrafter"/>
</dbReference>
<feature type="modified residue" description="4-aspartylphosphate" evidence="6">
    <location>
        <position position="51"/>
    </location>
</feature>
<dbReference type="Proteomes" id="UP000662873">
    <property type="component" value="Chromosome"/>
</dbReference>
<dbReference type="Gene3D" id="6.10.250.690">
    <property type="match status" value="1"/>
</dbReference>
<proteinExistence type="predicted"/>
<dbReference type="InterPro" id="IPR016032">
    <property type="entry name" value="Sig_transdc_resp-reg_C-effctor"/>
</dbReference>
<evidence type="ECO:0000256" key="1">
    <source>
        <dbReference type="ARBA" id="ARBA00022553"/>
    </source>
</evidence>
<evidence type="ECO:0000256" key="5">
    <source>
        <dbReference type="ARBA" id="ARBA00023163"/>
    </source>
</evidence>
<dbReference type="CDD" id="cd00383">
    <property type="entry name" value="trans_reg_C"/>
    <property type="match status" value="1"/>
</dbReference>
<dbReference type="SUPFAM" id="SSF46894">
    <property type="entry name" value="C-terminal effector domain of the bipartite response regulators"/>
    <property type="match status" value="1"/>
</dbReference>
<dbReference type="KEGG" id="npy:NPRO_05850"/>
<protein>
    <submittedName>
        <fullName evidence="10">DNA-binding response regulator</fullName>
    </submittedName>
</protein>
<dbReference type="GO" id="GO:0000156">
    <property type="term" value="F:phosphorelay response regulator activity"/>
    <property type="evidence" value="ECO:0007669"/>
    <property type="project" value="TreeGrafter"/>
</dbReference>
<dbReference type="AlphaFoldDB" id="A0A809R617"/>
<accession>A0A809R617</accession>
<keyword evidence="1 6" id="KW-0597">Phosphoprotein</keyword>
<dbReference type="Pfam" id="PF00486">
    <property type="entry name" value="Trans_reg_C"/>
    <property type="match status" value="1"/>
</dbReference>
<evidence type="ECO:0000259" key="9">
    <source>
        <dbReference type="PROSITE" id="PS51755"/>
    </source>
</evidence>
<reference evidence="10" key="1">
    <citation type="journal article" name="DNA Res.">
        <title>The physiological potential of anammox bacteria as revealed by their core genome structure.</title>
        <authorList>
            <person name="Okubo T."/>
            <person name="Toyoda A."/>
            <person name="Fukuhara K."/>
            <person name="Uchiyama I."/>
            <person name="Harigaya Y."/>
            <person name="Kuroiwa M."/>
            <person name="Suzuki T."/>
            <person name="Murakami Y."/>
            <person name="Suwa Y."/>
            <person name="Takami H."/>
        </authorList>
    </citation>
    <scope>NUCLEOTIDE SEQUENCE</scope>
    <source>
        <strain evidence="10">317325-2</strain>
    </source>
</reference>
<dbReference type="FunFam" id="1.10.10.10:FF:000005">
    <property type="entry name" value="Two-component system response regulator"/>
    <property type="match status" value="1"/>
</dbReference>
<evidence type="ECO:0000256" key="2">
    <source>
        <dbReference type="ARBA" id="ARBA00023012"/>
    </source>
</evidence>
<dbReference type="GO" id="GO:0006355">
    <property type="term" value="P:regulation of DNA-templated transcription"/>
    <property type="evidence" value="ECO:0007669"/>
    <property type="project" value="InterPro"/>
</dbReference>
<dbReference type="InterPro" id="IPR039420">
    <property type="entry name" value="WalR-like"/>
</dbReference>
<dbReference type="PROSITE" id="PS51755">
    <property type="entry name" value="OMPR_PHOB"/>
    <property type="match status" value="1"/>
</dbReference>
<feature type="domain" description="Response regulatory" evidence="8">
    <location>
        <begin position="2"/>
        <end position="116"/>
    </location>
</feature>
<feature type="domain" description="OmpR/PhoB-type" evidence="9">
    <location>
        <begin position="124"/>
        <end position="221"/>
    </location>
</feature>
<evidence type="ECO:0000256" key="3">
    <source>
        <dbReference type="ARBA" id="ARBA00023015"/>
    </source>
</evidence>
<dbReference type="SUPFAM" id="SSF52172">
    <property type="entry name" value="CheY-like"/>
    <property type="match status" value="1"/>
</dbReference>
<dbReference type="PANTHER" id="PTHR48111">
    <property type="entry name" value="REGULATOR OF RPOS"/>
    <property type="match status" value="1"/>
</dbReference>
<keyword evidence="3" id="KW-0805">Transcription regulation</keyword>
<sequence length="228" mass="25515">MRILLIEDDEVIAERVKNGLEREGYGVDVEFDGVAGFERALQGVHGIILLDVMLPRLAGWEVCRKLRASGITTPVLMLTARDMIEDRVEGLDTGADDYLPKPFDFRELLARIRALVRRTAAIKSSRILVADLEIDTLARTVRRAGQDIQLTPHQYSLLEALARNAGRTLTRDLILDSVWGDEDRISNTVEFHVAALRKKLDAPFPKKLIHTVHGVGYVLRSPNSDAEP</sequence>
<dbReference type="InterPro" id="IPR011006">
    <property type="entry name" value="CheY-like_superfamily"/>
</dbReference>
<dbReference type="InterPro" id="IPR036388">
    <property type="entry name" value="WH-like_DNA-bd_sf"/>
</dbReference>
<dbReference type="PANTHER" id="PTHR48111:SF22">
    <property type="entry name" value="REGULATOR OF RPOS"/>
    <property type="match status" value="1"/>
</dbReference>
<dbReference type="Gene3D" id="1.10.10.10">
    <property type="entry name" value="Winged helix-like DNA-binding domain superfamily/Winged helix DNA-binding domain"/>
    <property type="match status" value="1"/>
</dbReference>
<keyword evidence="5" id="KW-0804">Transcription</keyword>
<keyword evidence="4 7" id="KW-0238">DNA-binding</keyword>
<evidence type="ECO:0000256" key="7">
    <source>
        <dbReference type="PROSITE-ProRule" id="PRU01091"/>
    </source>
</evidence>
<dbReference type="InterPro" id="IPR001867">
    <property type="entry name" value="OmpR/PhoB-type_DNA-bd"/>
</dbReference>
<keyword evidence="2" id="KW-0902">Two-component regulatory system</keyword>
<evidence type="ECO:0000256" key="6">
    <source>
        <dbReference type="PROSITE-ProRule" id="PRU00169"/>
    </source>
</evidence>
<feature type="DNA-binding region" description="OmpR/PhoB-type" evidence="7">
    <location>
        <begin position="124"/>
        <end position="221"/>
    </location>
</feature>
<dbReference type="SMART" id="SM00448">
    <property type="entry name" value="REC"/>
    <property type="match status" value="1"/>
</dbReference>
<dbReference type="InterPro" id="IPR001789">
    <property type="entry name" value="Sig_transdc_resp-reg_receiver"/>
</dbReference>
<organism evidence="10 11">
    <name type="scientific">Candidatus Nitrosymbiomonas proteolyticus</name>
    <dbReference type="NCBI Taxonomy" id="2608984"/>
    <lineage>
        <taxon>Bacteria</taxon>
        <taxon>Bacillati</taxon>
        <taxon>Armatimonadota</taxon>
        <taxon>Armatimonadota incertae sedis</taxon>
        <taxon>Candidatus Nitrosymbiomonas</taxon>
    </lineage>
</organism>
<evidence type="ECO:0000313" key="10">
    <source>
        <dbReference type="EMBL" id="BBO22990.1"/>
    </source>
</evidence>